<name>A0A8B6G248_MYTGA</name>
<dbReference type="EMBL" id="UYJE01007762">
    <property type="protein sequence ID" value="VDI57596.1"/>
    <property type="molecule type" value="Genomic_DNA"/>
</dbReference>
<accession>A0A8B6G248</accession>
<feature type="coiled-coil region" evidence="1">
    <location>
        <begin position="217"/>
        <end position="244"/>
    </location>
</feature>
<proteinExistence type="predicted"/>
<organism evidence="2 3">
    <name type="scientific">Mytilus galloprovincialis</name>
    <name type="common">Mediterranean mussel</name>
    <dbReference type="NCBI Taxonomy" id="29158"/>
    <lineage>
        <taxon>Eukaryota</taxon>
        <taxon>Metazoa</taxon>
        <taxon>Spiralia</taxon>
        <taxon>Lophotrochozoa</taxon>
        <taxon>Mollusca</taxon>
        <taxon>Bivalvia</taxon>
        <taxon>Autobranchia</taxon>
        <taxon>Pteriomorphia</taxon>
        <taxon>Mytilida</taxon>
        <taxon>Mytiloidea</taxon>
        <taxon>Mytilidae</taxon>
        <taxon>Mytilinae</taxon>
        <taxon>Mytilus</taxon>
    </lineage>
</organism>
<dbReference type="OrthoDB" id="6114255at2759"/>
<evidence type="ECO:0000313" key="3">
    <source>
        <dbReference type="Proteomes" id="UP000596742"/>
    </source>
</evidence>
<comment type="caution">
    <text evidence="2">The sequence shown here is derived from an EMBL/GenBank/DDBJ whole genome shotgun (WGS) entry which is preliminary data.</text>
</comment>
<evidence type="ECO:0008006" key="4">
    <source>
        <dbReference type="Google" id="ProtNLM"/>
    </source>
</evidence>
<dbReference type="Proteomes" id="UP000596742">
    <property type="component" value="Unassembled WGS sequence"/>
</dbReference>
<keyword evidence="3" id="KW-1185">Reference proteome</keyword>
<keyword evidence="1" id="KW-0175">Coiled coil</keyword>
<protein>
    <recommendedName>
        <fullName evidence="4">Reverse transcriptase zinc-binding domain-containing protein</fullName>
    </recommendedName>
</protein>
<dbReference type="AlphaFoldDB" id="A0A8B6G248"/>
<sequence length="499" mass="57186">MKFKPVNLEFVSEERQSARWTFELAGEKIPTVERNSKCLGKKFDATLADMVNMGEVQVQLVEWLTKIDKSGLPGRYKAWIYQHGSYQGLWPLLVYEFPLSKVEALERKISACLRRWLGVPRSFSSIGLYSTGTKLQLPMKALTEEYKVTKTRQVMTLRDSKDAKVRGAKVKIRTGRKWKAEEAVKEAETRLKHSVIVGVTAVGRQGFGMTTKPRWDTANEKGRRELVQQEIRQMEEESRNVKAVGMKQQGSWLNWQGARSRALTWSEIWSMEGYRLSFLLRSVYDVLPSPSNLYTWGLIEDPTCTLCKDKPASLQHVLSACPVALKDGRYTWRHDSVLKTIAAKRGEKKDNQAEGLGILGTASDWQMTADIHQRMSFPAEIAATSLRPDIVIWSQGTRQAVLLELTVPWEDRIEEAYERKMAKYQQLVEDCKQRGWRTWCMAIEVGCRGFAGQSMWRALRTLGVVGAERKKLITEVCREAEVASQWILRKRDEVWKSAK</sequence>
<evidence type="ECO:0000256" key="1">
    <source>
        <dbReference type="SAM" id="Coils"/>
    </source>
</evidence>
<reference evidence="2" key="1">
    <citation type="submission" date="2018-11" db="EMBL/GenBank/DDBJ databases">
        <authorList>
            <person name="Alioto T."/>
            <person name="Alioto T."/>
        </authorList>
    </citation>
    <scope>NUCLEOTIDE SEQUENCE</scope>
</reference>
<evidence type="ECO:0000313" key="2">
    <source>
        <dbReference type="EMBL" id="VDI57596.1"/>
    </source>
</evidence>
<gene>
    <name evidence="2" type="ORF">MGAL_10B010443</name>
</gene>